<feature type="region of interest" description="Disordered" evidence="1">
    <location>
        <begin position="116"/>
        <end position="138"/>
    </location>
</feature>
<gene>
    <name evidence="2" type="ORF">CLP_1655</name>
</gene>
<dbReference type="AlphaFoldDB" id="C4IFF1"/>
<accession>C4IFF1</accession>
<organism evidence="2 3">
    <name type="scientific">Clostridium butyricum E4 str. BoNT E BL5262</name>
    <dbReference type="NCBI Taxonomy" id="632245"/>
    <lineage>
        <taxon>Bacteria</taxon>
        <taxon>Bacillati</taxon>
        <taxon>Bacillota</taxon>
        <taxon>Clostridia</taxon>
        <taxon>Eubacteriales</taxon>
        <taxon>Clostridiaceae</taxon>
        <taxon>Clostridium</taxon>
    </lineage>
</organism>
<proteinExistence type="predicted"/>
<feature type="compositionally biased region" description="Basic residues" evidence="1">
    <location>
        <begin position="129"/>
        <end position="138"/>
    </location>
</feature>
<dbReference type="eggNOG" id="ENOG502ZN9M">
    <property type="taxonomic scope" value="Bacteria"/>
</dbReference>
<reference evidence="2 3" key="1">
    <citation type="submission" date="2009-08" db="EMBL/GenBank/DDBJ databases">
        <authorList>
            <person name="Shrivastava S."/>
            <person name="Brinkac L.B."/>
            <person name="Brown J.L."/>
            <person name="Bruce D.B."/>
            <person name="Detter C."/>
            <person name="Green L.D."/>
            <person name="Munk C.A."/>
            <person name="Rogers Y.C."/>
            <person name="Tapia R."/>
            <person name="Sims D.R."/>
            <person name="Smith L.A."/>
            <person name="Smith T.J."/>
            <person name="Sutton G."/>
            <person name="Brettin T."/>
        </authorList>
    </citation>
    <scope>NUCLEOTIDE SEQUENCE [LARGE SCALE GENOMIC DNA]</scope>
    <source>
        <strain evidence="3">E4 str. BoNT E BL5262</strain>
    </source>
</reference>
<dbReference type="RefSeq" id="WP_003414870.1">
    <property type="nucleotide sequence ID" value="NZ_ACOM01000005.1"/>
</dbReference>
<sequence length="138" mass="16052">MGFEFKKNDLEIKIAGNVFPIDYNEDFQNRCLEFSKKTMAMAEEIGNSSNDAEAVSKTCKYCKEATNTLLGDEKASEKIFANRQEKLTDCIDVISYIFEEVERYKNTEVNKIKNFAKKHTNSNNPQNRQQKRYGKKNR</sequence>
<dbReference type="HOGENOM" id="CLU_1851630_0_0_9"/>
<evidence type="ECO:0000256" key="1">
    <source>
        <dbReference type="SAM" id="MobiDB-lite"/>
    </source>
</evidence>
<evidence type="ECO:0000313" key="3">
    <source>
        <dbReference type="Proteomes" id="UP000003081"/>
    </source>
</evidence>
<dbReference type="Proteomes" id="UP000003081">
    <property type="component" value="Unassembled WGS sequence"/>
</dbReference>
<name>C4IFF1_CLOBU</name>
<dbReference type="EMBL" id="ACOM01000005">
    <property type="protein sequence ID" value="EEP53787.1"/>
    <property type="molecule type" value="Genomic_DNA"/>
</dbReference>
<evidence type="ECO:0000313" key="2">
    <source>
        <dbReference type="EMBL" id="EEP53787.1"/>
    </source>
</evidence>
<keyword evidence="3" id="KW-1185">Reference proteome</keyword>
<comment type="caution">
    <text evidence="2">The sequence shown here is derived from an EMBL/GenBank/DDBJ whole genome shotgun (WGS) entry which is preliminary data.</text>
</comment>
<protein>
    <submittedName>
        <fullName evidence="2">Uncharacterized protein</fullName>
    </submittedName>
</protein>